<dbReference type="OrthoDB" id="4364036at2759"/>
<gene>
    <name evidence="1" type="ORF">N7463_001737</name>
</gene>
<accession>A0A9W9XYK2</accession>
<reference evidence="1" key="2">
    <citation type="journal article" date="2023" name="IMA Fungus">
        <title>Comparative genomic study of the Penicillium genus elucidates a diverse pangenome and 15 lateral gene transfer events.</title>
        <authorList>
            <person name="Petersen C."/>
            <person name="Sorensen T."/>
            <person name="Nielsen M.R."/>
            <person name="Sondergaard T.E."/>
            <person name="Sorensen J.L."/>
            <person name="Fitzpatrick D.A."/>
            <person name="Frisvad J.C."/>
            <person name="Nielsen K.L."/>
        </authorList>
    </citation>
    <scope>NUCLEOTIDE SEQUENCE</scope>
    <source>
        <strain evidence="1">IBT 29495</strain>
    </source>
</reference>
<organism evidence="1 2">
    <name type="scientific">Penicillium fimorum</name>
    <dbReference type="NCBI Taxonomy" id="1882269"/>
    <lineage>
        <taxon>Eukaryota</taxon>
        <taxon>Fungi</taxon>
        <taxon>Dikarya</taxon>
        <taxon>Ascomycota</taxon>
        <taxon>Pezizomycotina</taxon>
        <taxon>Eurotiomycetes</taxon>
        <taxon>Eurotiomycetidae</taxon>
        <taxon>Eurotiales</taxon>
        <taxon>Aspergillaceae</taxon>
        <taxon>Penicillium</taxon>
    </lineage>
</organism>
<dbReference type="InterPro" id="IPR008972">
    <property type="entry name" value="Cupredoxin"/>
</dbReference>
<dbReference type="Gene3D" id="2.60.40.420">
    <property type="entry name" value="Cupredoxins - blue copper proteins"/>
    <property type="match status" value="1"/>
</dbReference>
<protein>
    <submittedName>
        <fullName evidence="1">Multicopper oxidase type 2</fullName>
    </submittedName>
</protein>
<dbReference type="AlphaFoldDB" id="A0A9W9XYK2"/>
<evidence type="ECO:0000313" key="2">
    <source>
        <dbReference type="Proteomes" id="UP001149954"/>
    </source>
</evidence>
<dbReference type="EMBL" id="JAPWDS010000002">
    <property type="protein sequence ID" value="KAJ5512185.1"/>
    <property type="molecule type" value="Genomic_DNA"/>
</dbReference>
<keyword evidence="2" id="KW-1185">Reference proteome</keyword>
<comment type="caution">
    <text evidence="1">The sequence shown here is derived from an EMBL/GenBank/DDBJ whole genome shotgun (WGS) entry which is preliminary data.</text>
</comment>
<name>A0A9W9XYK2_9EURO</name>
<dbReference type="Proteomes" id="UP001149954">
    <property type="component" value="Unassembled WGS sequence"/>
</dbReference>
<evidence type="ECO:0000313" key="1">
    <source>
        <dbReference type="EMBL" id="KAJ5512185.1"/>
    </source>
</evidence>
<sequence length="89" mass="10229">MDYFRQWLNNLEPQVTIQTKNGTWVGTWVDLLLQLGEVPNSPATQAPHVMHRHSNKGFILGVGPGLFKWPSTEEAYAERPELFQLKNPR</sequence>
<proteinExistence type="predicted"/>
<reference evidence="1" key="1">
    <citation type="submission" date="2022-12" db="EMBL/GenBank/DDBJ databases">
        <authorList>
            <person name="Petersen C."/>
        </authorList>
    </citation>
    <scope>NUCLEOTIDE SEQUENCE</scope>
    <source>
        <strain evidence="1">IBT 29495</strain>
    </source>
</reference>